<evidence type="ECO:0000313" key="1">
    <source>
        <dbReference type="EMBL" id="QIN29076.1"/>
    </source>
</evidence>
<proteinExistence type="predicted"/>
<dbReference type="PANTHER" id="PTHR13812">
    <property type="entry name" value="KETIMINE REDUCTASE MU-CRYSTALLIN"/>
    <property type="match status" value="1"/>
</dbReference>
<gene>
    <name evidence="1" type="ORF">EW640_07175</name>
</gene>
<dbReference type="Gene3D" id="3.30.1780.10">
    <property type="entry name" value="ornithine cyclodeaminase, domain 1"/>
    <property type="match status" value="1"/>
</dbReference>
<dbReference type="Gene3D" id="3.40.50.720">
    <property type="entry name" value="NAD(P)-binding Rossmann-like Domain"/>
    <property type="match status" value="1"/>
</dbReference>
<dbReference type="KEGG" id="blut:EW640_07175"/>
<dbReference type="AlphaFoldDB" id="A0A6G8KWP6"/>
<evidence type="ECO:0008006" key="3">
    <source>
        <dbReference type="Google" id="ProtNLM"/>
    </source>
</evidence>
<reference evidence="1 2" key="1">
    <citation type="submission" date="2019-02" db="EMBL/GenBank/DDBJ databases">
        <title>Complete Genome Sequence and Methylome Analysis of Brevibacterium luteolum NEB1784.</title>
        <authorList>
            <person name="Fomenkov A."/>
            <person name="Roberts R.J."/>
        </authorList>
    </citation>
    <scope>NUCLEOTIDE SEQUENCE [LARGE SCALE GENOMIC DNA]</scope>
    <source>
        <strain evidence="1 2">NEB1784</strain>
    </source>
</reference>
<dbReference type="GO" id="GO:0005737">
    <property type="term" value="C:cytoplasm"/>
    <property type="evidence" value="ECO:0007669"/>
    <property type="project" value="TreeGrafter"/>
</dbReference>
<name>A0A6G8KWP6_9MICO</name>
<dbReference type="EMBL" id="CP035810">
    <property type="protein sequence ID" value="QIN29076.1"/>
    <property type="molecule type" value="Genomic_DNA"/>
</dbReference>
<dbReference type="Proteomes" id="UP000501518">
    <property type="component" value="Chromosome"/>
</dbReference>
<dbReference type="RefSeq" id="WP_165883509.1">
    <property type="nucleotide sequence ID" value="NZ_CP035810.1"/>
</dbReference>
<evidence type="ECO:0000313" key="2">
    <source>
        <dbReference type="Proteomes" id="UP000501518"/>
    </source>
</evidence>
<dbReference type="InterPro" id="IPR003462">
    <property type="entry name" value="ODC_Mu_crystall"/>
</dbReference>
<dbReference type="SUPFAM" id="SSF51735">
    <property type="entry name" value="NAD(P)-binding Rossmann-fold domains"/>
    <property type="match status" value="1"/>
</dbReference>
<dbReference type="Pfam" id="PF02423">
    <property type="entry name" value="OCD_Mu_crystall"/>
    <property type="match status" value="1"/>
</dbReference>
<organism evidence="1 2">
    <name type="scientific">Brevibacterium luteolum</name>
    <dbReference type="NCBI Taxonomy" id="199591"/>
    <lineage>
        <taxon>Bacteria</taxon>
        <taxon>Bacillati</taxon>
        <taxon>Actinomycetota</taxon>
        <taxon>Actinomycetes</taxon>
        <taxon>Micrococcales</taxon>
        <taxon>Brevibacteriaceae</taxon>
        <taxon>Brevibacterium</taxon>
    </lineage>
</organism>
<accession>A0A6G8KWP6</accession>
<protein>
    <recommendedName>
        <fullName evidence="3">Ornithine cyclodeaminase</fullName>
    </recommendedName>
</protein>
<dbReference type="PANTHER" id="PTHR13812:SF19">
    <property type="entry name" value="KETIMINE REDUCTASE MU-CRYSTALLIN"/>
    <property type="match status" value="1"/>
</dbReference>
<dbReference type="InterPro" id="IPR023401">
    <property type="entry name" value="ODC_N"/>
</dbReference>
<dbReference type="InterPro" id="IPR036291">
    <property type="entry name" value="NAD(P)-bd_dom_sf"/>
</dbReference>
<sequence>MRYISSGEVLSSVSDRDLVAAMAQAFKLHSRGTGTSCQMSAYDPGGDLVFGHACKLPGLGTAVKTGVQLPGNRARGIPTVQAGVLLFDDDSGSMEAVVDGASVTALRTAGALVAAVATVPSVAHPKVGVLGYGPQGATAARLATSVLNAASVNVYAPSMVGCPPVEHLAALIEFKASAREAYAGADIVLCCTSSSSPVVSKDGLSSNAVIGSLNSYEPHLVEFDPAILSTCSVVLADVPAKEYGPLAQLSRSTRLPQVQSPTGDILPYRPEGRAAVFIGGTGYQDALASWSALIGWPAVERRIRVPSVGEEPSGDA</sequence>